<keyword evidence="1 4" id="KW-0489">Methyltransferase</keyword>
<organism evidence="7 8">
    <name type="scientific">Aurantiacibacter marinus</name>
    <dbReference type="NCBI Taxonomy" id="874156"/>
    <lineage>
        <taxon>Bacteria</taxon>
        <taxon>Pseudomonadati</taxon>
        <taxon>Pseudomonadota</taxon>
        <taxon>Alphaproteobacteria</taxon>
        <taxon>Sphingomonadales</taxon>
        <taxon>Erythrobacteraceae</taxon>
        <taxon>Aurantiacibacter</taxon>
    </lineage>
</organism>
<dbReference type="EC" id="2.1.1.297" evidence="4"/>
<keyword evidence="2 4" id="KW-0808">Transferase</keyword>
<comment type="similarity">
    <text evidence="4">Belongs to the protein N5-glutamine methyltransferase family. PrmC subfamily.</text>
</comment>
<dbReference type="PANTHER" id="PTHR18895">
    <property type="entry name" value="HEMK METHYLTRANSFERASE"/>
    <property type="match status" value="1"/>
</dbReference>
<dbReference type="InterPro" id="IPR002052">
    <property type="entry name" value="DNA_methylase_N6_adenine_CS"/>
</dbReference>
<dbReference type="SUPFAM" id="SSF53335">
    <property type="entry name" value="S-adenosyl-L-methionine-dependent methyltransferases"/>
    <property type="match status" value="1"/>
</dbReference>
<dbReference type="InterPro" id="IPR050320">
    <property type="entry name" value="N5-glutamine_MTase"/>
</dbReference>
<name>A0A0H0XQN8_9SPHN</name>
<evidence type="ECO:0000259" key="5">
    <source>
        <dbReference type="Pfam" id="PF13847"/>
    </source>
</evidence>
<dbReference type="PROSITE" id="PS00092">
    <property type="entry name" value="N6_MTASE"/>
    <property type="match status" value="1"/>
</dbReference>
<evidence type="ECO:0000256" key="2">
    <source>
        <dbReference type="ARBA" id="ARBA00022679"/>
    </source>
</evidence>
<dbReference type="GO" id="GO:0102559">
    <property type="term" value="F:peptide chain release factor N(5)-glutamine methyltransferase activity"/>
    <property type="evidence" value="ECO:0007669"/>
    <property type="project" value="UniProtKB-EC"/>
</dbReference>
<evidence type="ECO:0000256" key="3">
    <source>
        <dbReference type="ARBA" id="ARBA00022691"/>
    </source>
</evidence>
<feature type="binding site" evidence="4">
    <location>
        <begin position="190"/>
        <end position="193"/>
    </location>
    <ligand>
        <name>substrate</name>
    </ligand>
</feature>
<reference evidence="7 8" key="1">
    <citation type="submission" date="2015-04" db="EMBL/GenBank/DDBJ databases">
        <title>The draft genome sequence of Erythrobacter marinus HWDM-33.</title>
        <authorList>
            <person name="Zhuang L."/>
            <person name="Liu Y."/>
            <person name="Shao Z."/>
        </authorList>
    </citation>
    <scope>NUCLEOTIDE SEQUENCE [LARGE SCALE GENOMIC DNA]</scope>
    <source>
        <strain evidence="7 8">HWDM-33</strain>
    </source>
</reference>
<dbReference type="Pfam" id="PF17827">
    <property type="entry name" value="PrmC_N"/>
    <property type="match status" value="1"/>
</dbReference>
<dbReference type="STRING" id="874156.GCA_001021555_00232"/>
<comment type="catalytic activity">
    <reaction evidence="4">
        <text>L-glutaminyl-[peptide chain release factor] + S-adenosyl-L-methionine = N(5)-methyl-L-glutaminyl-[peptide chain release factor] + S-adenosyl-L-homocysteine + H(+)</text>
        <dbReference type="Rhea" id="RHEA:42896"/>
        <dbReference type="Rhea" id="RHEA-COMP:10271"/>
        <dbReference type="Rhea" id="RHEA-COMP:10272"/>
        <dbReference type="ChEBI" id="CHEBI:15378"/>
        <dbReference type="ChEBI" id="CHEBI:30011"/>
        <dbReference type="ChEBI" id="CHEBI:57856"/>
        <dbReference type="ChEBI" id="CHEBI:59789"/>
        <dbReference type="ChEBI" id="CHEBI:61891"/>
        <dbReference type="EC" id="2.1.1.297"/>
    </reaction>
</comment>
<evidence type="ECO:0000313" key="7">
    <source>
        <dbReference type="EMBL" id="KLI64903.1"/>
    </source>
</evidence>
<evidence type="ECO:0000313" key="8">
    <source>
        <dbReference type="Proteomes" id="UP000053455"/>
    </source>
</evidence>
<feature type="domain" description="Methyltransferase" evidence="5">
    <location>
        <begin position="115"/>
        <end position="191"/>
    </location>
</feature>
<feature type="binding site" evidence="4">
    <location>
        <position position="172"/>
    </location>
    <ligand>
        <name>S-adenosyl-L-methionine</name>
        <dbReference type="ChEBI" id="CHEBI:59789"/>
    </ligand>
</feature>
<dbReference type="OrthoDB" id="9800643at2"/>
<feature type="binding site" evidence="4">
    <location>
        <position position="190"/>
    </location>
    <ligand>
        <name>S-adenosyl-L-methionine</name>
        <dbReference type="ChEBI" id="CHEBI:59789"/>
    </ligand>
</feature>
<accession>A0A0H0XQN8</accession>
<dbReference type="CDD" id="cd02440">
    <property type="entry name" value="AdoMet_MTases"/>
    <property type="match status" value="1"/>
</dbReference>
<feature type="binding site" evidence="4">
    <location>
        <position position="143"/>
    </location>
    <ligand>
        <name>S-adenosyl-L-methionine</name>
        <dbReference type="ChEBI" id="CHEBI:59789"/>
    </ligand>
</feature>
<comment type="caution">
    <text evidence="7">The sequence shown here is derived from an EMBL/GenBank/DDBJ whole genome shotgun (WGS) entry which is preliminary data.</text>
</comment>
<protein>
    <recommendedName>
        <fullName evidence="4">Release factor glutamine methyltransferase</fullName>
        <shortName evidence="4">RF MTase</shortName>
        <ecNumber evidence="4">2.1.1.297</ecNumber>
    </recommendedName>
    <alternativeName>
        <fullName evidence="4">N5-glutamine methyltransferase PrmC</fullName>
    </alternativeName>
    <alternativeName>
        <fullName evidence="4">Protein-(glutamine-N5) MTase PrmC</fullName>
    </alternativeName>
    <alternativeName>
        <fullName evidence="4">Protein-glutamine N-methyltransferase PrmC</fullName>
    </alternativeName>
</protein>
<feature type="domain" description="Release factor glutamine methyltransferase N-terminal" evidence="6">
    <location>
        <begin position="12"/>
        <end position="77"/>
    </location>
</feature>
<dbReference type="RefSeq" id="WP_047093180.1">
    <property type="nucleotide sequence ID" value="NZ_LBHU01000001.1"/>
</dbReference>
<keyword evidence="3 4" id="KW-0949">S-adenosyl-L-methionine</keyword>
<dbReference type="AlphaFoldDB" id="A0A0H0XQN8"/>
<dbReference type="Gene3D" id="1.10.8.10">
    <property type="entry name" value="DNA helicase RuvA subunit, C-terminal domain"/>
    <property type="match status" value="1"/>
</dbReference>
<dbReference type="NCBIfam" id="TIGR00536">
    <property type="entry name" value="hemK_fam"/>
    <property type="match status" value="1"/>
</dbReference>
<sequence>MSDGTRVTVAAAIRDAAQRLSQTSGTARLDAELLMAQALGSSRSDLLLRHMRDTAPGAFEALISRRAANEPVAYILGVQEFYGREFMVTPDVLIPRADSESVVQAALEAAPEPRRVLDCGTGSGALLLTLLAERSDARGVGIDSSPAALEVARRNAVALGVTQRAQMLEKDWTKAGWADAFGTFDLIIANPPYVEVDADLSPDVRAYEPPQALFSGPEGLDDYRILIPQLPQLLTETGVAVLEIGHMQAASVMKIASEQGFAADVRVDLAGRDRAIVLRLKLGKGESNS</sequence>
<dbReference type="PATRIC" id="fig|874156.12.peg.1082"/>
<dbReference type="InterPro" id="IPR025714">
    <property type="entry name" value="Methyltranfer_dom"/>
</dbReference>
<gene>
    <name evidence="4" type="primary">prmC</name>
    <name evidence="7" type="ORF">AAV99_05220</name>
</gene>
<dbReference type="Pfam" id="PF13847">
    <property type="entry name" value="Methyltransf_31"/>
    <property type="match status" value="1"/>
</dbReference>
<dbReference type="EMBL" id="LBHU01000001">
    <property type="protein sequence ID" value="KLI64903.1"/>
    <property type="molecule type" value="Genomic_DNA"/>
</dbReference>
<evidence type="ECO:0000256" key="1">
    <source>
        <dbReference type="ARBA" id="ARBA00022603"/>
    </source>
</evidence>
<evidence type="ECO:0000259" key="6">
    <source>
        <dbReference type="Pfam" id="PF17827"/>
    </source>
</evidence>
<dbReference type="HAMAP" id="MF_02126">
    <property type="entry name" value="RF_methyltr_PrmC"/>
    <property type="match status" value="1"/>
</dbReference>
<keyword evidence="8" id="KW-1185">Reference proteome</keyword>
<dbReference type="GO" id="GO:0003676">
    <property type="term" value="F:nucleic acid binding"/>
    <property type="evidence" value="ECO:0007669"/>
    <property type="project" value="InterPro"/>
</dbReference>
<dbReference type="PANTHER" id="PTHR18895:SF74">
    <property type="entry name" value="MTRF1L RELEASE FACTOR GLUTAMINE METHYLTRANSFERASE"/>
    <property type="match status" value="1"/>
</dbReference>
<proteinExistence type="inferred from homology"/>
<dbReference type="InterPro" id="IPR019874">
    <property type="entry name" value="RF_methyltr_PrmC"/>
</dbReference>
<comment type="function">
    <text evidence="4">Methylates the class 1 translation termination release factors RF1/PrfA and RF2/PrfB on the glutamine residue of the universally conserved GGQ motif.</text>
</comment>
<dbReference type="Gene3D" id="3.40.50.150">
    <property type="entry name" value="Vaccinia Virus protein VP39"/>
    <property type="match status" value="1"/>
</dbReference>
<dbReference type="Proteomes" id="UP000053455">
    <property type="component" value="Unassembled WGS sequence"/>
</dbReference>
<dbReference type="InterPro" id="IPR040758">
    <property type="entry name" value="PrmC_N"/>
</dbReference>
<dbReference type="InterPro" id="IPR004556">
    <property type="entry name" value="HemK-like"/>
</dbReference>
<feature type="binding site" evidence="4">
    <location>
        <begin position="120"/>
        <end position="124"/>
    </location>
    <ligand>
        <name>S-adenosyl-L-methionine</name>
        <dbReference type="ChEBI" id="CHEBI:59789"/>
    </ligand>
</feature>
<dbReference type="InterPro" id="IPR029063">
    <property type="entry name" value="SAM-dependent_MTases_sf"/>
</dbReference>
<evidence type="ECO:0000256" key="4">
    <source>
        <dbReference type="HAMAP-Rule" id="MF_02126"/>
    </source>
</evidence>
<dbReference type="NCBIfam" id="TIGR03534">
    <property type="entry name" value="RF_mod_PrmC"/>
    <property type="match status" value="1"/>
</dbReference>
<dbReference type="GO" id="GO:0032259">
    <property type="term" value="P:methylation"/>
    <property type="evidence" value="ECO:0007669"/>
    <property type="project" value="UniProtKB-KW"/>
</dbReference>